<dbReference type="EMBL" id="JAFIRR010000188">
    <property type="protein sequence ID" value="MCO6419364.1"/>
    <property type="molecule type" value="Genomic_DNA"/>
</dbReference>
<proteinExistence type="predicted"/>
<evidence type="ECO:0000313" key="2">
    <source>
        <dbReference type="EMBL" id="MCO6419364.1"/>
    </source>
</evidence>
<evidence type="ECO:0000256" key="1">
    <source>
        <dbReference type="SAM" id="MobiDB-lite"/>
    </source>
</evidence>
<sequence length="66" mass="7579">MTHPETDPDRAERRVARQPAVIGEPDRDNHPPAATWGREVPKTRRRSLELARAHLRIERQGRGLPP</sequence>
<gene>
    <name evidence="2" type="ORF">JYK14_24845</name>
</gene>
<name>A0ABT1DBQ6_9PROT</name>
<evidence type="ECO:0000313" key="3">
    <source>
        <dbReference type="Proteomes" id="UP001523392"/>
    </source>
</evidence>
<reference evidence="2 3" key="1">
    <citation type="submission" date="2021-12" db="EMBL/GenBank/DDBJ databases">
        <title>Siccirubricoccus leaddurans sp. nov., a high concentration Zn2+ tolerance bacterium.</title>
        <authorList>
            <person name="Cao Y."/>
        </authorList>
    </citation>
    <scope>NUCLEOTIDE SEQUENCE [LARGE SCALE GENOMIC DNA]</scope>
    <source>
        <strain evidence="2 3">KC 17139</strain>
    </source>
</reference>
<accession>A0ABT1DBQ6</accession>
<protein>
    <submittedName>
        <fullName evidence="2">Uncharacterized protein</fullName>
    </submittedName>
</protein>
<feature type="region of interest" description="Disordered" evidence="1">
    <location>
        <begin position="1"/>
        <end position="45"/>
    </location>
</feature>
<keyword evidence="3" id="KW-1185">Reference proteome</keyword>
<organism evidence="2 3">
    <name type="scientific">Siccirubricoccus soli</name>
    <dbReference type="NCBI Taxonomy" id="2899147"/>
    <lineage>
        <taxon>Bacteria</taxon>
        <taxon>Pseudomonadati</taxon>
        <taxon>Pseudomonadota</taxon>
        <taxon>Alphaproteobacteria</taxon>
        <taxon>Acetobacterales</taxon>
        <taxon>Roseomonadaceae</taxon>
        <taxon>Siccirubricoccus</taxon>
    </lineage>
</organism>
<dbReference type="Proteomes" id="UP001523392">
    <property type="component" value="Unassembled WGS sequence"/>
</dbReference>
<comment type="caution">
    <text evidence="2">The sequence shown here is derived from an EMBL/GenBank/DDBJ whole genome shotgun (WGS) entry which is preliminary data.</text>
</comment>
<dbReference type="RefSeq" id="WP_252955980.1">
    <property type="nucleotide sequence ID" value="NZ_JAFIRR010000188.1"/>
</dbReference>
<feature type="compositionally biased region" description="Basic and acidic residues" evidence="1">
    <location>
        <begin position="1"/>
        <end position="15"/>
    </location>
</feature>